<protein>
    <submittedName>
        <fullName evidence="2">Uncharacterized protein</fullName>
    </submittedName>
</protein>
<dbReference type="EMBL" id="JAWXYG010000008">
    <property type="protein sequence ID" value="KAK4266247.1"/>
    <property type="molecule type" value="Genomic_DNA"/>
</dbReference>
<keyword evidence="3" id="KW-1185">Reference proteome</keyword>
<gene>
    <name evidence="2" type="ORF">QN277_027197</name>
</gene>
<reference evidence="2" key="1">
    <citation type="submission" date="2023-10" db="EMBL/GenBank/DDBJ databases">
        <title>Chromosome-level genome of the transformable northern wattle, Acacia crassicarpa.</title>
        <authorList>
            <person name="Massaro I."/>
            <person name="Sinha N.R."/>
            <person name="Poethig S."/>
            <person name="Leichty A.R."/>
        </authorList>
    </citation>
    <scope>NUCLEOTIDE SEQUENCE</scope>
    <source>
        <strain evidence="2">Acra3RX</strain>
        <tissue evidence="2">Leaf</tissue>
    </source>
</reference>
<evidence type="ECO:0000313" key="3">
    <source>
        <dbReference type="Proteomes" id="UP001293593"/>
    </source>
</evidence>
<dbReference type="Proteomes" id="UP001293593">
    <property type="component" value="Unassembled WGS sequence"/>
</dbReference>
<feature type="region of interest" description="Disordered" evidence="1">
    <location>
        <begin position="1"/>
        <end position="20"/>
    </location>
</feature>
<dbReference type="AlphaFoldDB" id="A0AAE1J9A0"/>
<name>A0AAE1J9A0_9FABA</name>
<accession>A0AAE1J9A0</accession>
<proteinExistence type="predicted"/>
<comment type="caution">
    <text evidence="2">The sequence shown here is derived from an EMBL/GenBank/DDBJ whole genome shotgun (WGS) entry which is preliminary data.</text>
</comment>
<evidence type="ECO:0000256" key="1">
    <source>
        <dbReference type="SAM" id="MobiDB-lite"/>
    </source>
</evidence>
<sequence length="98" mass="11366">MAVRRDVPGLSNGTGRRKSKNMQLRVIPRSTTVASITMAPRKMVMSISGGSNLPRREDIIMRCPNRFRKKPSSSYHLHLLDRGGFKYFRNENYRRKKT</sequence>
<evidence type="ECO:0000313" key="2">
    <source>
        <dbReference type="EMBL" id="KAK4266247.1"/>
    </source>
</evidence>
<organism evidence="2 3">
    <name type="scientific">Acacia crassicarpa</name>
    <name type="common">northern wattle</name>
    <dbReference type="NCBI Taxonomy" id="499986"/>
    <lineage>
        <taxon>Eukaryota</taxon>
        <taxon>Viridiplantae</taxon>
        <taxon>Streptophyta</taxon>
        <taxon>Embryophyta</taxon>
        <taxon>Tracheophyta</taxon>
        <taxon>Spermatophyta</taxon>
        <taxon>Magnoliopsida</taxon>
        <taxon>eudicotyledons</taxon>
        <taxon>Gunneridae</taxon>
        <taxon>Pentapetalae</taxon>
        <taxon>rosids</taxon>
        <taxon>fabids</taxon>
        <taxon>Fabales</taxon>
        <taxon>Fabaceae</taxon>
        <taxon>Caesalpinioideae</taxon>
        <taxon>mimosoid clade</taxon>
        <taxon>Acacieae</taxon>
        <taxon>Acacia</taxon>
    </lineage>
</organism>